<evidence type="ECO:0000256" key="1">
    <source>
        <dbReference type="SAM" id="MobiDB-lite"/>
    </source>
</evidence>
<dbReference type="AlphaFoldDB" id="A0AA39QHK3"/>
<proteinExistence type="predicted"/>
<sequence length="316" mass="35016">MRYILGLPTSNWSVRENSPVNETFEKAWLIALFAATLRFSSRWVILVRTYSKTGSSKLDWRIVVIVETCSAIARPNRTSDVAETGGGSGGRTRPAYQNLSVPSQPKSHSACTLQRYRMDYQLWSQIVNGADGTNCDRILRQLNENFEKAWSLALFGPTTWALIERVSSLIRDDGKSLVAAISVGLNDSWTNVGKDLFLHAGLEDSGGCEGEIWPIVDFPGPCTFTRHAYYRPGQTCSAVGQPNRTLDGAELEIGGRDGGRLPRGKTACWTLRSLLSTGRRRRGWFIITIAYNNGAKTLTVPSIGTACQSGYWCYCW</sequence>
<organism evidence="2 3">
    <name type="scientific">Armillaria luteobubalina</name>
    <dbReference type="NCBI Taxonomy" id="153913"/>
    <lineage>
        <taxon>Eukaryota</taxon>
        <taxon>Fungi</taxon>
        <taxon>Dikarya</taxon>
        <taxon>Basidiomycota</taxon>
        <taxon>Agaricomycotina</taxon>
        <taxon>Agaricomycetes</taxon>
        <taxon>Agaricomycetidae</taxon>
        <taxon>Agaricales</taxon>
        <taxon>Marasmiineae</taxon>
        <taxon>Physalacriaceae</taxon>
        <taxon>Armillaria</taxon>
    </lineage>
</organism>
<name>A0AA39QHK3_9AGAR</name>
<evidence type="ECO:0000313" key="2">
    <source>
        <dbReference type="EMBL" id="KAK0502501.1"/>
    </source>
</evidence>
<dbReference type="EMBL" id="JAUEPU010000005">
    <property type="protein sequence ID" value="KAK0502501.1"/>
    <property type="molecule type" value="Genomic_DNA"/>
</dbReference>
<keyword evidence="3" id="KW-1185">Reference proteome</keyword>
<comment type="caution">
    <text evidence="2">The sequence shown here is derived from an EMBL/GenBank/DDBJ whole genome shotgun (WGS) entry which is preliminary data.</text>
</comment>
<reference evidence="2" key="1">
    <citation type="submission" date="2023-06" db="EMBL/GenBank/DDBJ databases">
        <authorList>
            <consortium name="Lawrence Berkeley National Laboratory"/>
            <person name="Ahrendt S."/>
            <person name="Sahu N."/>
            <person name="Indic B."/>
            <person name="Wong-Bajracharya J."/>
            <person name="Merenyi Z."/>
            <person name="Ke H.-M."/>
            <person name="Monk M."/>
            <person name="Kocsube S."/>
            <person name="Drula E."/>
            <person name="Lipzen A."/>
            <person name="Balint B."/>
            <person name="Henrissat B."/>
            <person name="Andreopoulos B."/>
            <person name="Martin F.M."/>
            <person name="Harder C.B."/>
            <person name="Rigling D."/>
            <person name="Ford K.L."/>
            <person name="Foster G.D."/>
            <person name="Pangilinan J."/>
            <person name="Papanicolaou A."/>
            <person name="Barry K."/>
            <person name="LaButti K."/>
            <person name="Viragh M."/>
            <person name="Koriabine M."/>
            <person name="Yan M."/>
            <person name="Riley R."/>
            <person name="Champramary S."/>
            <person name="Plett K.L."/>
            <person name="Tsai I.J."/>
            <person name="Slot J."/>
            <person name="Sipos G."/>
            <person name="Plett J."/>
            <person name="Nagy L.G."/>
            <person name="Grigoriev I.V."/>
        </authorList>
    </citation>
    <scope>NUCLEOTIDE SEQUENCE</scope>
    <source>
        <strain evidence="2">HWK02</strain>
    </source>
</reference>
<gene>
    <name evidence="2" type="ORF">EDD18DRAFT_1100925</name>
</gene>
<accession>A0AA39QHK3</accession>
<protein>
    <submittedName>
        <fullName evidence="2">Uncharacterized protein</fullName>
    </submittedName>
</protein>
<dbReference type="Proteomes" id="UP001175228">
    <property type="component" value="Unassembled WGS sequence"/>
</dbReference>
<evidence type="ECO:0000313" key="3">
    <source>
        <dbReference type="Proteomes" id="UP001175228"/>
    </source>
</evidence>
<feature type="region of interest" description="Disordered" evidence="1">
    <location>
        <begin position="77"/>
        <end position="103"/>
    </location>
</feature>